<reference evidence="1 2" key="1">
    <citation type="submission" date="2020-05" db="EMBL/GenBank/DDBJ databases">
        <title>Draft genome sequence of Mycobacterium hippocampi DL, isolated from European seabass, Dicentrarchus labrax, reared in fish farms.</title>
        <authorList>
            <person name="Stathopoulou P."/>
            <person name="Asimakis E."/>
            <person name="Tzokas K."/>
            <person name="Batargias C."/>
            <person name="Tsiamis G."/>
        </authorList>
    </citation>
    <scope>NUCLEOTIDE SEQUENCE [LARGE SCALE GENOMIC DNA]</scope>
    <source>
        <strain evidence="1 2">DL</strain>
    </source>
</reference>
<name>A0A850PIU6_9MYCO</name>
<comment type="caution">
    <text evidence="1">The sequence shown here is derived from an EMBL/GenBank/DDBJ whole genome shotgun (WGS) entry which is preliminary data.</text>
</comment>
<gene>
    <name evidence="1" type="ORF">HLY00_3443</name>
</gene>
<sequence>MAIGDYDVVNRASRVLRAAPEPGWSAVQDRVIAAVRATPRGGWPITVVDPDPGSAPGRLQVSDLALRAAIARALGEDTDLALSGIDVTLDEDVLRIVSIEVSGRFGADLGEVAARVRALAAAIVEDVVGRFDDHDVAIDVTVGDVHR</sequence>
<dbReference type="EMBL" id="JABFYL010000002">
    <property type="protein sequence ID" value="NVN48294.1"/>
    <property type="molecule type" value="Genomic_DNA"/>
</dbReference>
<dbReference type="RefSeq" id="WP_178356767.1">
    <property type="nucleotide sequence ID" value="NZ_JABFYL010000002.1"/>
</dbReference>
<proteinExistence type="predicted"/>
<dbReference type="AlphaFoldDB" id="A0A850PIU6"/>
<accession>A0A850PIU6</accession>
<keyword evidence="2" id="KW-1185">Reference proteome</keyword>
<evidence type="ECO:0000313" key="2">
    <source>
        <dbReference type="Proteomes" id="UP000570517"/>
    </source>
</evidence>
<evidence type="ECO:0000313" key="1">
    <source>
        <dbReference type="EMBL" id="NVN48294.1"/>
    </source>
</evidence>
<protein>
    <recommendedName>
        <fullName evidence="3">Asp23/Gls24 family envelope stress response protein</fullName>
    </recommendedName>
</protein>
<evidence type="ECO:0008006" key="3">
    <source>
        <dbReference type="Google" id="ProtNLM"/>
    </source>
</evidence>
<organism evidence="1 2">
    <name type="scientific">Mycolicibacterium hippocampi</name>
    <dbReference type="NCBI Taxonomy" id="659824"/>
    <lineage>
        <taxon>Bacteria</taxon>
        <taxon>Bacillati</taxon>
        <taxon>Actinomycetota</taxon>
        <taxon>Actinomycetes</taxon>
        <taxon>Mycobacteriales</taxon>
        <taxon>Mycobacteriaceae</taxon>
        <taxon>Mycolicibacterium</taxon>
    </lineage>
</organism>
<dbReference type="Proteomes" id="UP000570517">
    <property type="component" value="Unassembled WGS sequence"/>
</dbReference>